<organism evidence="1 2">
    <name type="scientific">Sphingopyxis jiangsuensis</name>
    <dbReference type="NCBI Taxonomy" id="2871171"/>
    <lineage>
        <taxon>Bacteria</taxon>
        <taxon>Pseudomonadati</taxon>
        <taxon>Pseudomonadota</taxon>
        <taxon>Alphaproteobacteria</taxon>
        <taxon>Sphingomonadales</taxon>
        <taxon>Sphingomonadaceae</taxon>
        <taxon>Sphingopyxis</taxon>
    </lineage>
</organism>
<gene>
    <name evidence="1" type="ORF">K5P26_09215</name>
</gene>
<dbReference type="Pfam" id="PF12487">
    <property type="entry name" value="DUF3703"/>
    <property type="match status" value="1"/>
</dbReference>
<name>A0ABS7ME70_9SPHN</name>
<evidence type="ECO:0000313" key="1">
    <source>
        <dbReference type="EMBL" id="MBY4637316.1"/>
    </source>
</evidence>
<dbReference type="EMBL" id="JAILXK010000002">
    <property type="protein sequence ID" value="MBY4637316.1"/>
    <property type="molecule type" value="Genomic_DNA"/>
</dbReference>
<protein>
    <submittedName>
        <fullName evidence="1">DUF3703 domain-containing protein</fullName>
    </submittedName>
</protein>
<dbReference type="InterPro" id="IPR022172">
    <property type="entry name" value="DUF3703"/>
</dbReference>
<sequence>MDSNTSPSRYAFLAEEYRRAAKASDEQNFEEAWHHLERAHVVAQDRLGPHCVSHWRMLELAWRTRDLRELVGQIFRLFLAPTGNITGRLPTGNSGRSNVSAFARTEIEPEIRRVLGQLPCGDDRTPKNTGA</sequence>
<dbReference type="RefSeq" id="WP_222136604.1">
    <property type="nucleotide sequence ID" value="NZ_JAILXK010000002.1"/>
</dbReference>
<accession>A0ABS7ME70</accession>
<comment type="caution">
    <text evidence="1">The sequence shown here is derived from an EMBL/GenBank/DDBJ whole genome shotgun (WGS) entry which is preliminary data.</text>
</comment>
<reference evidence="1" key="1">
    <citation type="submission" date="2021-08" db="EMBL/GenBank/DDBJ databases">
        <title>Sphingopyxis panaciterrulae sp. nov., isolated from the surface water of the Yellow Sea.</title>
        <authorList>
            <person name="Gao Z."/>
            <person name="Zhang D."/>
            <person name="Zhang A."/>
        </authorList>
    </citation>
    <scope>NUCLEOTIDE SEQUENCE</scope>
    <source>
        <strain evidence="1">XHP0097</strain>
    </source>
</reference>
<dbReference type="Proteomes" id="UP001166571">
    <property type="component" value="Unassembled WGS sequence"/>
</dbReference>
<keyword evidence="2" id="KW-1185">Reference proteome</keyword>
<evidence type="ECO:0000313" key="2">
    <source>
        <dbReference type="Proteomes" id="UP001166571"/>
    </source>
</evidence>
<proteinExistence type="predicted"/>